<dbReference type="InterPro" id="IPR009594">
    <property type="entry name" value="Tscrpt_reg_HTH_AraC_N"/>
</dbReference>
<name>A0A1H4F955_9BURK</name>
<keyword evidence="3" id="KW-1185">Reference proteome</keyword>
<organism evidence="2 3">
    <name type="scientific">Acidovorax soli</name>
    <dbReference type="NCBI Taxonomy" id="592050"/>
    <lineage>
        <taxon>Bacteria</taxon>
        <taxon>Pseudomonadati</taxon>
        <taxon>Pseudomonadota</taxon>
        <taxon>Betaproteobacteria</taxon>
        <taxon>Burkholderiales</taxon>
        <taxon>Comamonadaceae</taxon>
        <taxon>Acidovorax</taxon>
    </lineage>
</organism>
<accession>A0A1H4F955</accession>
<dbReference type="STRING" id="592050.SAMN05421875_15117"/>
<dbReference type="EMBL" id="FNQJ01000051">
    <property type="protein sequence ID" value="SEA93876.1"/>
    <property type="molecule type" value="Genomic_DNA"/>
</dbReference>
<evidence type="ECO:0000259" key="1">
    <source>
        <dbReference type="Pfam" id="PF06719"/>
    </source>
</evidence>
<evidence type="ECO:0000313" key="2">
    <source>
        <dbReference type="EMBL" id="SEA93876.1"/>
    </source>
</evidence>
<dbReference type="Pfam" id="PF06719">
    <property type="entry name" value="AraC_N"/>
    <property type="match status" value="1"/>
</dbReference>
<dbReference type="Proteomes" id="UP000199002">
    <property type="component" value="Unassembled WGS sequence"/>
</dbReference>
<proteinExistence type="predicted"/>
<gene>
    <name evidence="2" type="ORF">SAMN05421875_15117</name>
</gene>
<sequence>MYPLPLRCNPNQLPEIVNPYLALALDLDTAVVSDLVLSAPEGSPTAFYTGDNLRDALRRLVRLLDRPESFAVLKENF</sequence>
<dbReference type="AlphaFoldDB" id="A0A1H4F955"/>
<evidence type="ECO:0000313" key="3">
    <source>
        <dbReference type="Proteomes" id="UP000199002"/>
    </source>
</evidence>
<reference evidence="3" key="1">
    <citation type="submission" date="2016-10" db="EMBL/GenBank/DDBJ databases">
        <authorList>
            <person name="Varghese N."/>
            <person name="Submissions S."/>
        </authorList>
    </citation>
    <scope>NUCLEOTIDE SEQUENCE [LARGE SCALE GENOMIC DNA]</scope>
    <source>
        <strain evidence="3">DSM 25157</strain>
    </source>
</reference>
<protein>
    <submittedName>
        <fullName evidence="2">AraC-type transcriptional regulator N-terminus</fullName>
    </submittedName>
</protein>
<feature type="domain" description="Transcription regulator HTH AraC N-terminal" evidence="1">
    <location>
        <begin position="18"/>
        <end position="75"/>
    </location>
</feature>